<dbReference type="Gene3D" id="2.60.320.10">
    <property type="entry name" value="N-utilization substance G protein NusG, insert domain"/>
    <property type="match status" value="1"/>
</dbReference>
<evidence type="ECO:0000313" key="2">
    <source>
        <dbReference type="Proteomes" id="UP000790580"/>
    </source>
</evidence>
<proteinExistence type="predicted"/>
<dbReference type="InterPro" id="IPR038690">
    <property type="entry name" value="NusG_2_sf"/>
</dbReference>
<dbReference type="EMBL" id="JAHQCR010000041">
    <property type="protein sequence ID" value="MBU9721665.1"/>
    <property type="molecule type" value="Genomic_DNA"/>
</dbReference>
<dbReference type="Pfam" id="PF07009">
    <property type="entry name" value="NusG_II"/>
    <property type="match status" value="1"/>
</dbReference>
<dbReference type="Proteomes" id="UP000790580">
    <property type="component" value="Unassembled WGS sequence"/>
</dbReference>
<reference evidence="1 2" key="1">
    <citation type="submission" date="2021-06" db="EMBL/GenBank/DDBJ databases">
        <title>Bacillus sp. RD4P76, an endophyte from a halophyte.</title>
        <authorList>
            <person name="Sun J.-Q."/>
        </authorList>
    </citation>
    <scope>NUCLEOTIDE SEQUENCE [LARGE SCALE GENOMIC DNA]</scope>
    <source>
        <strain evidence="1 2">JCM 17098</strain>
    </source>
</reference>
<keyword evidence="2" id="KW-1185">Reference proteome</keyword>
<name>A0ABS6JX26_9BACI</name>
<protein>
    <submittedName>
        <fullName evidence="1">NusG domain II-containing protein</fullName>
    </submittedName>
</protein>
<sequence>MSFFQIVKRWDWVVIITLLLLSFLPSAVFSYQQAGISEDNSEFIAVISVDNKVIKEVTLTGNIGHEILDLDDIPCHDSHQIEILDNQIRMKVSDCPDQVCVLTNYISRPGQTIICLHHRVFIEIKAVQGNSETEDIIISY</sequence>
<gene>
    <name evidence="1" type="ORF">KS407_09445</name>
</gene>
<accession>A0ABS6JX26</accession>
<dbReference type="RefSeq" id="WP_088073190.1">
    <property type="nucleotide sequence ID" value="NZ_JAHQCR010000041.1"/>
</dbReference>
<comment type="caution">
    <text evidence="1">The sequence shown here is derived from an EMBL/GenBank/DDBJ whole genome shotgun (WGS) entry which is preliminary data.</text>
</comment>
<evidence type="ECO:0000313" key="1">
    <source>
        <dbReference type="EMBL" id="MBU9721665.1"/>
    </source>
</evidence>
<organism evidence="1 2">
    <name type="scientific">Evansella alkalicola</name>
    <dbReference type="NCBI Taxonomy" id="745819"/>
    <lineage>
        <taxon>Bacteria</taxon>
        <taxon>Bacillati</taxon>
        <taxon>Bacillota</taxon>
        <taxon>Bacilli</taxon>
        <taxon>Bacillales</taxon>
        <taxon>Bacillaceae</taxon>
        <taxon>Evansella</taxon>
    </lineage>
</organism>